<dbReference type="EMBL" id="UZAU01000160">
    <property type="status" value="NOT_ANNOTATED_CDS"/>
    <property type="molecule type" value="Genomic_DNA"/>
</dbReference>
<feature type="region of interest" description="Disordered" evidence="1">
    <location>
        <begin position="47"/>
        <end position="74"/>
    </location>
</feature>
<dbReference type="GO" id="GO:0000462">
    <property type="term" value="P:maturation of SSU-rRNA from tricistronic rRNA transcript (SSU-rRNA, 5.8S rRNA, LSU-rRNA)"/>
    <property type="evidence" value="ECO:0007669"/>
    <property type="project" value="TreeGrafter"/>
</dbReference>
<organism evidence="2 3">
    <name type="scientific">Cannabis sativa</name>
    <name type="common">Hemp</name>
    <name type="synonym">Marijuana</name>
    <dbReference type="NCBI Taxonomy" id="3483"/>
    <lineage>
        <taxon>Eukaryota</taxon>
        <taxon>Viridiplantae</taxon>
        <taxon>Streptophyta</taxon>
        <taxon>Embryophyta</taxon>
        <taxon>Tracheophyta</taxon>
        <taxon>Spermatophyta</taxon>
        <taxon>Magnoliopsida</taxon>
        <taxon>eudicotyledons</taxon>
        <taxon>Gunneridae</taxon>
        <taxon>Pentapetalae</taxon>
        <taxon>rosids</taxon>
        <taxon>fabids</taxon>
        <taxon>Rosales</taxon>
        <taxon>Cannabaceae</taxon>
        <taxon>Cannabis</taxon>
    </lineage>
</organism>
<evidence type="ECO:0000313" key="3">
    <source>
        <dbReference type="Proteomes" id="UP000596661"/>
    </source>
</evidence>
<accession>A0A803NSA8</accession>
<feature type="compositionally biased region" description="Polar residues" evidence="1">
    <location>
        <begin position="48"/>
        <end position="61"/>
    </location>
</feature>
<reference evidence="2" key="2">
    <citation type="submission" date="2021-03" db="UniProtKB">
        <authorList>
            <consortium name="EnsemblPlants"/>
        </authorList>
    </citation>
    <scope>IDENTIFICATION</scope>
</reference>
<protein>
    <submittedName>
        <fullName evidence="2">Uncharacterized protein</fullName>
    </submittedName>
</protein>
<dbReference type="InterPro" id="IPR053030">
    <property type="entry name" value="Ribosomal_biogenesis_FAF1-like"/>
</dbReference>
<dbReference type="Gramene" id="evm.model.02.1110">
    <property type="protein sequence ID" value="cds.evm.model.02.1110"/>
    <property type="gene ID" value="evm.TU.02.1110"/>
</dbReference>
<dbReference type="PANTHER" id="PTHR28096">
    <property type="entry name" value="PROTEIN FAF1"/>
    <property type="match status" value="1"/>
</dbReference>
<dbReference type="EnsemblPlants" id="evm.model.02.1110">
    <property type="protein sequence ID" value="cds.evm.model.02.1110"/>
    <property type="gene ID" value="evm.TU.02.1110"/>
</dbReference>
<proteinExistence type="predicted"/>
<dbReference type="GO" id="GO:0005730">
    <property type="term" value="C:nucleolus"/>
    <property type="evidence" value="ECO:0007669"/>
    <property type="project" value="TreeGrafter"/>
</dbReference>
<dbReference type="Proteomes" id="UP000596661">
    <property type="component" value="Chromosome 2"/>
</dbReference>
<keyword evidence="3" id="KW-1185">Reference proteome</keyword>
<sequence length="137" mass="15295">MLQERLILGRFGGKRSDVKRRRPEDRVLKSSQGVFRKGVLDVKHLLSHNPSRATEPSTQMFNKGRKTGNGNNKGKSGGVIFFSTGVRIRFPFPAKLVVRFHGVGGASFPHANRVFRRRFGCSGSIPHSTSYLTILPF</sequence>
<name>A0A803NSA8_CANSA</name>
<reference evidence="2" key="1">
    <citation type="submission" date="2018-11" db="EMBL/GenBank/DDBJ databases">
        <authorList>
            <person name="Grassa J C."/>
        </authorList>
    </citation>
    <scope>NUCLEOTIDE SEQUENCE [LARGE SCALE GENOMIC DNA]</scope>
</reference>
<dbReference type="AlphaFoldDB" id="A0A803NSA8"/>
<evidence type="ECO:0000256" key="1">
    <source>
        <dbReference type="SAM" id="MobiDB-lite"/>
    </source>
</evidence>
<dbReference type="PANTHER" id="PTHR28096:SF1">
    <property type="entry name" value="PROTEIN FAF1"/>
    <property type="match status" value="1"/>
</dbReference>
<evidence type="ECO:0000313" key="2">
    <source>
        <dbReference type="EnsemblPlants" id="cds.evm.model.02.1110"/>
    </source>
</evidence>